<sequence length="376" mass="40069">MRSPFRSRQGNAERAAAPSAHTKSFFSFFSRKTKRSSSAPPATEPIVPPADSKSPPDPSLVPTIIPPPSATLSDADVPKPSTPFSDNSESHSPPADATRPATPVAVTSTNTTVPLTHTITPSQALAQPTPTGIATSPAHITEFQPPSPADPSAPTTLPASGANPSSVGTAVSSFKNYHYLYELAESLKEGGDALVVTDDASPDDLSQRPPLPLPVVRHILFHAGLLDPNPRVLAQSTGPKSIASGGPRSSAIWFISPPLQRPIARMVLATSSHDQGWATHDGSWSWFDISILTPDDQVKVRHDGGECLWKSHSNRVASQHPVDLSSTFDLDHEIWKNLEEGDRIAVSVVAQYGGWANHAREGKLEIWEWASGTVTA</sequence>
<feature type="compositionally biased region" description="Polar residues" evidence="1">
    <location>
        <begin position="105"/>
        <end position="134"/>
    </location>
</feature>
<evidence type="ECO:0000256" key="1">
    <source>
        <dbReference type="SAM" id="MobiDB-lite"/>
    </source>
</evidence>
<dbReference type="HOGENOM" id="CLU_735639_0_0_1"/>
<dbReference type="OrthoDB" id="630895at2759"/>
<dbReference type="EMBL" id="KL198052">
    <property type="protein sequence ID" value="KDQ12094.1"/>
    <property type="molecule type" value="Genomic_DNA"/>
</dbReference>
<feature type="compositionally biased region" description="Pro residues" evidence="1">
    <location>
        <begin position="55"/>
        <end position="69"/>
    </location>
</feature>
<protein>
    <submittedName>
        <fullName evidence="2">Uncharacterized protein</fullName>
    </submittedName>
</protein>
<feature type="region of interest" description="Disordered" evidence="1">
    <location>
        <begin position="1"/>
        <end position="167"/>
    </location>
</feature>
<dbReference type="InParanoid" id="A0A067M941"/>
<evidence type="ECO:0000313" key="3">
    <source>
        <dbReference type="Proteomes" id="UP000027195"/>
    </source>
</evidence>
<dbReference type="AlphaFoldDB" id="A0A067M941"/>
<feature type="compositionally biased region" description="Polar residues" evidence="1">
    <location>
        <begin position="1"/>
        <end position="10"/>
    </location>
</feature>
<accession>A0A067M941</accession>
<gene>
    <name evidence="2" type="ORF">BOTBODRAFT_56964</name>
</gene>
<dbReference type="Proteomes" id="UP000027195">
    <property type="component" value="Unassembled WGS sequence"/>
</dbReference>
<evidence type="ECO:0000313" key="2">
    <source>
        <dbReference type="EMBL" id="KDQ12094.1"/>
    </source>
</evidence>
<name>A0A067M941_BOTB1</name>
<feature type="compositionally biased region" description="Polar residues" evidence="1">
    <location>
        <begin position="82"/>
        <end position="91"/>
    </location>
</feature>
<organism evidence="2 3">
    <name type="scientific">Botryobasidium botryosum (strain FD-172 SS1)</name>
    <dbReference type="NCBI Taxonomy" id="930990"/>
    <lineage>
        <taxon>Eukaryota</taxon>
        <taxon>Fungi</taxon>
        <taxon>Dikarya</taxon>
        <taxon>Basidiomycota</taxon>
        <taxon>Agaricomycotina</taxon>
        <taxon>Agaricomycetes</taxon>
        <taxon>Cantharellales</taxon>
        <taxon>Botryobasidiaceae</taxon>
        <taxon>Botryobasidium</taxon>
    </lineage>
</organism>
<keyword evidence="3" id="KW-1185">Reference proteome</keyword>
<proteinExistence type="predicted"/>
<reference evidence="3" key="1">
    <citation type="journal article" date="2014" name="Proc. Natl. Acad. Sci. U.S.A.">
        <title>Extensive sampling of basidiomycete genomes demonstrates inadequacy of the white-rot/brown-rot paradigm for wood decay fungi.</title>
        <authorList>
            <person name="Riley R."/>
            <person name="Salamov A.A."/>
            <person name="Brown D.W."/>
            <person name="Nagy L.G."/>
            <person name="Floudas D."/>
            <person name="Held B.W."/>
            <person name="Levasseur A."/>
            <person name="Lombard V."/>
            <person name="Morin E."/>
            <person name="Otillar R."/>
            <person name="Lindquist E.A."/>
            <person name="Sun H."/>
            <person name="LaButti K.M."/>
            <person name="Schmutz J."/>
            <person name="Jabbour D."/>
            <person name="Luo H."/>
            <person name="Baker S.E."/>
            <person name="Pisabarro A.G."/>
            <person name="Walton J.D."/>
            <person name="Blanchette R.A."/>
            <person name="Henrissat B."/>
            <person name="Martin F."/>
            <person name="Cullen D."/>
            <person name="Hibbett D.S."/>
            <person name="Grigoriev I.V."/>
        </authorList>
    </citation>
    <scope>NUCLEOTIDE SEQUENCE [LARGE SCALE GENOMIC DNA]</scope>
    <source>
        <strain evidence="3">FD-172 SS1</strain>
    </source>
</reference>